<sequence>MNFNTQTLLQGALAATLITSLSTPILAAVSSQEAALLETTLTTVGAEKSGNADGSIPIYTGGLTSPPASFKAGDTFRPNPFADEQPVLVIDQSNIEQYREQLTATTVELINRYPTFKVEVYPTHRTAALPQANLNNTLKNATNAGTTDDGLVLENVLPGVPFPIPHSGREAMWNHLLRFQGKTIETKYDSWNVDAAGVATLATTGTAFIDYPIYHDMSRTISGKDIYYRTKLYYSGPARRAGEAIMVQDAADPLKQPRRAWQYLPGQRRVKLAPSLAYDTPNPGTAGSSTYDDVFVFSGALDRFDWKLVGKKEMYVPYNTYDLTYIDDPKKLTTPNHLSPEHVRWEKHRVWIIEGTLAAGKRHIYHKRNFYLDEDSWGALASDEYDARDQLYRGSFSFFTQSYDKAIPDTTPHMVYDLIGGTYNINGVVGPYGGIRYIDPLSPAKWSPQSLAGAGLR</sequence>
<dbReference type="Pfam" id="PF07044">
    <property type="entry name" value="DUF1329"/>
    <property type="match status" value="1"/>
</dbReference>
<gene>
    <name evidence="2" type="ORF">KDX31_17335</name>
</gene>
<protein>
    <submittedName>
        <fullName evidence="2">DUF1329 domain-containing protein</fullName>
    </submittedName>
</protein>
<feature type="signal peptide" evidence="1">
    <location>
        <begin position="1"/>
        <end position="27"/>
    </location>
</feature>
<keyword evidence="1" id="KW-0732">Signal</keyword>
<dbReference type="Proteomes" id="UP001059950">
    <property type="component" value="Chromosome"/>
</dbReference>
<proteinExistence type="predicted"/>
<dbReference type="CDD" id="cd16329">
    <property type="entry name" value="LolA_like"/>
    <property type="match status" value="1"/>
</dbReference>
<evidence type="ECO:0000313" key="2">
    <source>
        <dbReference type="EMBL" id="UTW03067.1"/>
    </source>
</evidence>
<feature type="chain" id="PRO_5046604262" evidence="1">
    <location>
        <begin position="28"/>
        <end position="457"/>
    </location>
</feature>
<accession>A0ABY5GTR7</accession>
<dbReference type="EMBL" id="CP073344">
    <property type="protein sequence ID" value="UTW03067.1"/>
    <property type="molecule type" value="Genomic_DNA"/>
</dbReference>
<name>A0ABY5GTR7_9GAMM</name>
<dbReference type="InterPro" id="IPR010752">
    <property type="entry name" value="DUF1329"/>
</dbReference>
<dbReference type="Gene3D" id="2.50.20.10">
    <property type="entry name" value="Lipoprotein localisation LolA/LolB/LppX"/>
    <property type="match status" value="1"/>
</dbReference>
<evidence type="ECO:0000256" key="1">
    <source>
        <dbReference type="SAM" id="SignalP"/>
    </source>
</evidence>
<reference evidence="2" key="1">
    <citation type="submission" date="2021-04" db="EMBL/GenBank/DDBJ databases">
        <title>Oceanospirillales bacteria with DddD are important DMSP degraders in coastal seawater.</title>
        <authorList>
            <person name="Liu J."/>
        </authorList>
    </citation>
    <scope>NUCLEOTIDE SEQUENCE</scope>
    <source>
        <strain evidence="2">GY6</strain>
    </source>
</reference>
<evidence type="ECO:0000313" key="3">
    <source>
        <dbReference type="Proteomes" id="UP001059950"/>
    </source>
</evidence>
<keyword evidence="3" id="KW-1185">Reference proteome</keyword>
<organism evidence="2 3">
    <name type="scientific">Amphritea atlantica</name>
    <dbReference type="NCBI Taxonomy" id="355243"/>
    <lineage>
        <taxon>Bacteria</taxon>
        <taxon>Pseudomonadati</taxon>
        <taxon>Pseudomonadota</taxon>
        <taxon>Gammaproteobacteria</taxon>
        <taxon>Oceanospirillales</taxon>
        <taxon>Oceanospirillaceae</taxon>
        <taxon>Amphritea</taxon>
    </lineage>
</organism>